<accession>A0AAD8IJS8</accession>
<dbReference type="PROSITE" id="PS51375">
    <property type="entry name" value="PPR"/>
    <property type="match status" value="3"/>
</dbReference>
<proteinExistence type="inferred from homology"/>
<evidence type="ECO:0000256" key="1">
    <source>
        <dbReference type="ARBA" id="ARBA00007626"/>
    </source>
</evidence>
<evidence type="ECO:0000256" key="2">
    <source>
        <dbReference type="ARBA" id="ARBA00022737"/>
    </source>
</evidence>
<evidence type="ECO:0000313" key="5">
    <source>
        <dbReference type="Proteomes" id="UP001237642"/>
    </source>
</evidence>
<dbReference type="Proteomes" id="UP001237642">
    <property type="component" value="Unassembled WGS sequence"/>
</dbReference>
<dbReference type="NCBIfam" id="TIGR00756">
    <property type="entry name" value="PPR"/>
    <property type="match status" value="1"/>
</dbReference>
<dbReference type="InterPro" id="IPR011990">
    <property type="entry name" value="TPR-like_helical_dom_sf"/>
</dbReference>
<name>A0AAD8IJS8_9APIA</name>
<comment type="caution">
    <text evidence="4">The sequence shown here is derived from an EMBL/GenBank/DDBJ whole genome shotgun (WGS) entry which is preliminary data.</text>
</comment>
<dbReference type="Gene3D" id="1.25.40.10">
    <property type="entry name" value="Tetratricopeptide repeat domain"/>
    <property type="match status" value="2"/>
</dbReference>
<feature type="repeat" description="PPR" evidence="3">
    <location>
        <begin position="260"/>
        <end position="294"/>
    </location>
</feature>
<reference evidence="4" key="1">
    <citation type="submission" date="2023-02" db="EMBL/GenBank/DDBJ databases">
        <title>Genome of toxic invasive species Heracleum sosnowskyi carries increased number of genes despite the absence of recent whole-genome duplications.</title>
        <authorList>
            <person name="Schelkunov M."/>
            <person name="Shtratnikova V."/>
            <person name="Makarenko M."/>
            <person name="Klepikova A."/>
            <person name="Omelchenko D."/>
            <person name="Novikova G."/>
            <person name="Obukhova E."/>
            <person name="Bogdanov V."/>
            <person name="Penin A."/>
            <person name="Logacheva M."/>
        </authorList>
    </citation>
    <scope>NUCLEOTIDE SEQUENCE</scope>
    <source>
        <strain evidence="4">Hsosn_3</strain>
        <tissue evidence="4">Leaf</tissue>
    </source>
</reference>
<reference evidence="4" key="2">
    <citation type="submission" date="2023-05" db="EMBL/GenBank/DDBJ databases">
        <authorList>
            <person name="Schelkunov M.I."/>
        </authorList>
    </citation>
    <scope>NUCLEOTIDE SEQUENCE</scope>
    <source>
        <strain evidence="4">Hsosn_3</strain>
        <tissue evidence="4">Leaf</tissue>
    </source>
</reference>
<dbReference type="EMBL" id="JAUIZM010000004">
    <property type="protein sequence ID" value="KAK1386856.1"/>
    <property type="molecule type" value="Genomic_DNA"/>
</dbReference>
<dbReference type="InterPro" id="IPR002885">
    <property type="entry name" value="PPR_rpt"/>
</dbReference>
<feature type="repeat" description="PPR" evidence="3">
    <location>
        <begin position="190"/>
        <end position="224"/>
    </location>
</feature>
<dbReference type="PANTHER" id="PTHR47936:SF3">
    <property type="entry name" value="PENTACOTRIPEPTIDE-REPEAT REGION OF PRORP DOMAIN-CONTAINING PROTEIN"/>
    <property type="match status" value="1"/>
</dbReference>
<protein>
    <submittedName>
        <fullName evidence="4">Pentatricopeptide repeat</fullName>
    </submittedName>
</protein>
<dbReference type="AlphaFoldDB" id="A0AAD8IJS8"/>
<keyword evidence="5" id="KW-1185">Reference proteome</keyword>
<organism evidence="4 5">
    <name type="scientific">Heracleum sosnowskyi</name>
    <dbReference type="NCBI Taxonomy" id="360622"/>
    <lineage>
        <taxon>Eukaryota</taxon>
        <taxon>Viridiplantae</taxon>
        <taxon>Streptophyta</taxon>
        <taxon>Embryophyta</taxon>
        <taxon>Tracheophyta</taxon>
        <taxon>Spermatophyta</taxon>
        <taxon>Magnoliopsida</taxon>
        <taxon>eudicotyledons</taxon>
        <taxon>Gunneridae</taxon>
        <taxon>Pentapetalae</taxon>
        <taxon>asterids</taxon>
        <taxon>campanulids</taxon>
        <taxon>Apiales</taxon>
        <taxon>Apiaceae</taxon>
        <taxon>Apioideae</taxon>
        <taxon>apioid superclade</taxon>
        <taxon>Tordylieae</taxon>
        <taxon>Tordyliinae</taxon>
        <taxon>Heracleum</taxon>
    </lineage>
</organism>
<comment type="similarity">
    <text evidence="1">Belongs to the PPR family. P subfamily.</text>
</comment>
<keyword evidence="2" id="KW-0677">Repeat</keyword>
<gene>
    <name evidence="4" type="ORF">POM88_015034</name>
</gene>
<dbReference type="Pfam" id="PF13041">
    <property type="entry name" value="PPR_2"/>
    <property type="match status" value="1"/>
</dbReference>
<dbReference type="PANTHER" id="PTHR47936">
    <property type="entry name" value="PPR_LONG DOMAIN-CONTAINING PROTEIN"/>
    <property type="match status" value="1"/>
</dbReference>
<sequence>MGDDIFGDLERNVNCVEGVKSEVNYKHVSEIVEVIRSGGSDLGLLLDSRSLNLSGRLVVEIFRVLNYDRVPALHFFKWLQVRYPKLCYSSHVCSLMICNCGWLEDYETMIVMLKGFRVKRVCLDDKAFEFLPVLTSSQASIKDTIRRVLDALVEVGGSCCGSGICSLIKMLCSKDSFELAEFVIEITGKNVSHYNIIVGEKCRKCLVGEVHGLLEEMRGFGCIPNISTYNYLLSNLCTTGRMSEACRLVKLMQESGTTPDALSFDILIQYSCKTGKLDIAHQFYNQIVHRGIKPRIQTHVAFVKSYFSAGNCDEALKYVHDLDDQHLQSSNMLYSLVAYLHLKKGHLIVAQSILNQMMDKGLKPNFLVFIKVVKRLQKSCKGSLARDLRSRFSRFTV</sequence>
<dbReference type="Pfam" id="PF01535">
    <property type="entry name" value="PPR"/>
    <property type="match status" value="1"/>
</dbReference>
<feature type="repeat" description="PPR" evidence="3">
    <location>
        <begin position="225"/>
        <end position="259"/>
    </location>
</feature>
<evidence type="ECO:0000313" key="4">
    <source>
        <dbReference type="EMBL" id="KAK1386856.1"/>
    </source>
</evidence>
<evidence type="ECO:0000256" key="3">
    <source>
        <dbReference type="PROSITE-ProRule" id="PRU00708"/>
    </source>
</evidence>